<keyword evidence="4" id="KW-1185">Reference proteome</keyword>
<evidence type="ECO:0000313" key="3">
    <source>
        <dbReference type="EMBL" id="GBN43515.1"/>
    </source>
</evidence>
<evidence type="ECO:0000256" key="2">
    <source>
        <dbReference type="SAM" id="Phobius"/>
    </source>
</evidence>
<dbReference type="AlphaFoldDB" id="A0A4Y2NV91"/>
<protein>
    <submittedName>
        <fullName evidence="3">Uncharacterized protein</fullName>
    </submittedName>
</protein>
<reference evidence="3 4" key="1">
    <citation type="journal article" date="2019" name="Sci. Rep.">
        <title>Orb-weaving spider Araneus ventricosus genome elucidates the spidroin gene catalogue.</title>
        <authorList>
            <person name="Kono N."/>
            <person name="Nakamura H."/>
            <person name="Ohtoshi R."/>
            <person name="Moran D.A.P."/>
            <person name="Shinohara A."/>
            <person name="Yoshida Y."/>
            <person name="Fujiwara M."/>
            <person name="Mori M."/>
            <person name="Tomita M."/>
            <person name="Arakawa K."/>
        </authorList>
    </citation>
    <scope>NUCLEOTIDE SEQUENCE [LARGE SCALE GENOMIC DNA]</scope>
</reference>
<evidence type="ECO:0000313" key="4">
    <source>
        <dbReference type="Proteomes" id="UP000499080"/>
    </source>
</evidence>
<keyword evidence="2" id="KW-1133">Transmembrane helix</keyword>
<name>A0A4Y2NV91_ARAVE</name>
<accession>A0A4Y2NV91</accession>
<organism evidence="3 4">
    <name type="scientific">Araneus ventricosus</name>
    <name type="common">Orbweaver spider</name>
    <name type="synonym">Epeira ventricosa</name>
    <dbReference type="NCBI Taxonomy" id="182803"/>
    <lineage>
        <taxon>Eukaryota</taxon>
        <taxon>Metazoa</taxon>
        <taxon>Ecdysozoa</taxon>
        <taxon>Arthropoda</taxon>
        <taxon>Chelicerata</taxon>
        <taxon>Arachnida</taxon>
        <taxon>Araneae</taxon>
        <taxon>Araneomorphae</taxon>
        <taxon>Entelegynae</taxon>
        <taxon>Araneoidea</taxon>
        <taxon>Araneidae</taxon>
        <taxon>Araneus</taxon>
    </lineage>
</organism>
<keyword evidence="2" id="KW-0812">Transmembrane</keyword>
<dbReference type="Proteomes" id="UP000499080">
    <property type="component" value="Unassembled WGS sequence"/>
</dbReference>
<gene>
    <name evidence="3" type="ORF">AVEN_113394_1</name>
</gene>
<feature type="region of interest" description="Disordered" evidence="1">
    <location>
        <begin position="41"/>
        <end position="68"/>
    </location>
</feature>
<keyword evidence="2" id="KW-0472">Membrane</keyword>
<dbReference type="EMBL" id="BGPR01009978">
    <property type="protein sequence ID" value="GBN43515.1"/>
    <property type="molecule type" value="Genomic_DNA"/>
</dbReference>
<evidence type="ECO:0000256" key="1">
    <source>
        <dbReference type="SAM" id="MobiDB-lite"/>
    </source>
</evidence>
<sequence>MQASLTSVLCAGVVREGGGRVDRDVHVARVLCLTRVPLRQLHRPQGQGERRPRSPEQPADSGIQQTVPGDPLSLLMGSILVPPVGLVICGLTLSRGTGMDFP</sequence>
<comment type="caution">
    <text evidence="3">The sequence shown here is derived from an EMBL/GenBank/DDBJ whole genome shotgun (WGS) entry which is preliminary data.</text>
</comment>
<feature type="transmembrane region" description="Helical" evidence="2">
    <location>
        <begin position="74"/>
        <end position="93"/>
    </location>
</feature>
<proteinExistence type="predicted"/>